<evidence type="ECO:0000256" key="7">
    <source>
        <dbReference type="ARBA" id="ARBA00048248"/>
    </source>
</evidence>
<protein>
    <recommendedName>
        <fullName evidence="1 8">Tyrosine--tRNA ligase</fullName>
        <ecNumber evidence="1 8">6.1.1.1</ecNumber>
    </recommendedName>
</protein>
<reference evidence="12" key="2">
    <citation type="journal article" date="2021" name="Microbiome">
        <title>Successional dynamics and alternative stable states in a saline activated sludge microbial community over 9 years.</title>
        <authorList>
            <person name="Wang Y."/>
            <person name="Ye J."/>
            <person name="Ju F."/>
            <person name="Liu L."/>
            <person name="Boyd J.A."/>
            <person name="Deng Y."/>
            <person name="Parks D.H."/>
            <person name="Jiang X."/>
            <person name="Yin X."/>
            <person name="Woodcroft B.J."/>
            <person name="Tyson G.W."/>
            <person name="Hugenholtz P."/>
            <person name="Polz M.F."/>
            <person name="Zhang T."/>
        </authorList>
    </citation>
    <scope>NUCLEOTIDE SEQUENCE</scope>
    <source>
        <strain evidence="12">HKST-UBA01</strain>
    </source>
</reference>
<accession>A0A955RP99</accession>
<proteinExistence type="inferred from homology"/>
<dbReference type="Gene3D" id="1.10.240.10">
    <property type="entry name" value="Tyrosyl-Transfer RNA Synthetase"/>
    <property type="match status" value="1"/>
</dbReference>
<organism evidence="12 13">
    <name type="scientific">candidate division WWE3 bacterium</name>
    <dbReference type="NCBI Taxonomy" id="2053526"/>
    <lineage>
        <taxon>Bacteria</taxon>
        <taxon>Katanobacteria</taxon>
    </lineage>
</organism>
<comment type="similarity">
    <text evidence="10">Belongs to the class-I aminoacyl-tRNA synthetase family.</text>
</comment>
<keyword evidence="6 10" id="KW-0030">Aminoacyl-tRNA synthetase</keyword>
<comment type="caution">
    <text evidence="12">The sequence shown here is derived from an EMBL/GenBank/DDBJ whole genome shotgun (WGS) entry which is preliminary data.</text>
</comment>
<evidence type="ECO:0000256" key="9">
    <source>
        <dbReference type="PROSITE-ProRule" id="PRU00182"/>
    </source>
</evidence>
<dbReference type="GO" id="GO:0006437">
    <property type="term" value="P:tyrosyl-tRNA aminoacylation"/>
    <property type="evidence" value="ECO:0007669"/>
    <property type="project" value="UniProtKB-UniRule"/>
</dbReference>
<dbReference type="InterPro" id="IPR024088">
    <property type="entry name" value="Tyr-tRNA-ligase_bac-type"/>
</dbReference>
<feature type="domain" description="RNA-binding S4" evidence="11">
    <location>
        <begin position="345"/>
        <end position="409"/>
    </location>
</feature>
<dbReference type="Gene3D" id="3.10.290.10">
    <property type="entry name" value="RNA-binding S4 domain"/>
    <property type="match status" value="1"/>
</dbReference>
<evidence type="ECO:0000313" key="13">
    <source>
        <dbReference type="Proteomes" id="UP000701698"/>
    </source>
</evidence>
<dbReference type="PRINTS" id="PR01040">
    <property type="entry name" value="TRNASYNTHTYR"/>
</dbReference>
<dbReference type="Pfam" id="PF01479">
    <property type="entry name" value="S4"/>
    <property type="match status" value="1"/>
</dbReference>
<gene>
    <name evidence="12" type="ORF">KC571_01285</name>
</gene>
<evidence type="ECO:0000256" key="6">
    <source>
        <dbReference type="ARBA" id="ARBA00023146"/>
    </source>
</evidence>
<dbReference type="NCBIfam" id="TIGR00234">
    <property type="entry name" value="tyrS"/>
    <property type="match status" value="1"/>
</dbReference>
<evidence type="ECO:0000259" key="11">
    <source>
        <dbReference type="SMART" id="SM00363"/>
    </source>
</evidence>
<keyword evidence="3 10" id="KW-0547">Nucleotide-binding</keyword>
<dbReference type="InterPro" id="IPR002307">
    <property type="entry name" value="Tyr-tRNA-ligase"/>
</dbReference>
<evidence type="ECO:0000256" key="8">
    <source>
        <dbReference type="NCBIfam" id="TIGR00234"/>
    </source>
</evidence>
<dbReference type="SUPFAM" id="SSF52374">
    <property type="entry name" value="Nucleotidylyl transferase"/>
    <property type="match status" value="1"/>
</dbReference>
<sequence length="409" mass="46665">MENVTEQQLDHILTHNIDTIYPTKEAFAKRLKKSEPLTFYIGIDPNIPDVHLGHAVVYKKLEEFRKMGHTVICLIGDFTARIGDPTDKSAARVRLTADQVKENAQAYQMQVSKVLNFDDPSNPAALRFNSEWLDGLTFEDLIELAANFTVQQMLERDMFQNRLTDNKPIYLHEFFYPLMQGYDSVAMDVDVEVGGTDQTFNMLTGRDLVKTLKNKEKFVVTCPFLMGTDGEKMSKSKGNFISLRDEPFEMFRKIMTVNDDFIVHYYDMVLDLPKTEQEQLTKRLADGENPLEMKKELAYSIVEMLYDTDQAAGAKTEFEGVVQGNELPSEIQEIDLSNFKLHTSTPLVQMLNDMKLVPSKSEARRLIEQGAVKIDGEKIVDIGYLINRPNGFILQVGKKHTVRIVNTSK</sequence>
<keyword evidence="2 10" id="KW-0436">Ligase</keyword>
<dbReference type="Pfam" id="PF00579">
    <property type="entry name" value="tRNA-synt_1b"/>
    <property type="match status" value="1"/>
</dbReference>
<dbReference type="GO" id="GO:0005829">
    <property type="term" value="C:cytosol"/>
    <property type="evidence" value="ECO:0007669"/>
    <property type="project" value="TreeGrafter"/>
</dbReference>
<dbReference type="InterPro" id="IPR002305">
    <property type="entry name" value="aa-tRNA-synth_Ic"/>
</dbReference>
<reference evidence="12" key="1">
    <citation type="submission" date="2020-04" db="EMBL/GenBank/DDBJ databases">
        <authorList>
            <person name="Zhang T."/>
        </authorList>
    </citation>
    <scope>NUCLEOTIDE SEQUENCE</scope>
    <source>
        <strain evidence="12">HKST-UBA01</strain>
    </source>
</reference>
<evidence type="ECO:0000256" key="3">
    <source>
        <dbReference type="ARBA" id="ARBA00022741"/>
    </source>
</evidence>
<dbReference type="InterPro" id="IPR036986">
    <property type="entry name" value="S4_RNA-bd_sf"/>
</dbReference>
<dbReference type="Proteomes" id="UP000701698">
    <property type="component" value="Unassembled WGS sequence"/>
</dbReference>
<evidence type="ECO:0000256" key="10">
    <source>
        <dbReference type="RuleBase" id="RU363036"/>
    </source>
</evidence>
<evidence type="ECO:0000256" key="5">
    <source>
        <dbReference type="ARBA" id="ARBA00022917"/>
    </source>
</evidence>
<dbReference type="AlphaFoldDB" id="A0A955RP99"/>
<keyword evidence="5 10" id="KW-0648">Protein biosynthesis</keyword>
<keyword evidence="9" id="KW-0694">RNA-binding</keyword>
<dbReference type="SMART" id="SM00363">
    <property type="entry name" value="S4"/>
    <property type="match status" value="1"/>
</dbReference>
<dbReference type="EMBL" id="JAGQKX010000020">
    <property type="protein sequence ID" value="MCA9390009.1"/>
    <property type="molecule type" value="Genomic_DNA"/>
</dbReference>
<dbReference type="GO" id="GO:0005524">
    <property type="term" value="F:ATP binding"/>
    <property type="evidence" value="ECO:0007669"/>
    <property type="project" value="UniProtKB-KW"/>
</dbReference>
<dbReference type="PROSITE" id="PS50889">
    <property type="entry name" value="S4"/>
    <property type="match status" value="1"/>
</dbReference>
<dbReference type="InterPro" id="IPR002942">
    <property type="entry name" value="S4_RNA-bd"/>
</dbReference>
<evidence type="ECO:0000256" key="1">
    <source>
        <dbReference type="ARBA" id="ARBA00013160"/>
    </source>
</evidence>
<dbReference type="PANTHER" id="PTHR11766">
    <property type="entry name" value="TYROSYL-TRNA SYNTHETASE"/>
    <property type="match status" value="1"/>
</dbReference>
<dbReference type="GO" id="GO:0004831">
    <property type="term" value="F:tyrosine-tRNA ligase activity"/>
    <property type="evidence" value="ECO:0007669"/>
    <property type="project" value="UniProtKB-UniRule"/>
</dbReference>
<dbReference type="GO" id="GO:0003723">
    <property type="term" value="F:RNA binding"/>
    <property type="evidence" value="ECO:0007669"/>
    <property type="project" value="UniProtKB-KW"/>
</dbReference>
<dbReference type="SUPFAM" id="SSF55174">
    <property type="entry name" value="Alpha-L RNA-binding motif"/>
    <property type="match status" value="1"/>
</dbReference>
<comment type="catalytic activity">
    <reaction evidence="7">
        <text>tRNA(Tyr) + L-tyrosine + ATP = L-tyrosyl-tRNA(Tyr) + AMP + diphosphate + H(+)</text>
        <dbReference type="Rhea" id="RHEA:10220"/>
        <dbReference type="Rhea" id="RHEA-COMP:9706"/>
        <dbReference type="Rhea" id="RHEA-COMP:9707"/>
        <dbReference type="ChEBI" id="CHEBI:15378"/>
        <dbReference type="ChEBI" id="CHEBI:30616"/>
        <dbReference type="ChEBI" id="CHEBI:33019"/>
        <dbReference type="ChEBI" id="CHEBI:58315"/>
        <dbReference type="ChEBI" id="CHEBI:78442"/>
        <dbReference type="ChEBI" id="CHEBI:78536"/>
        <dbReference type="ChEBI" id="CHEBI:456215"/>
        <dbReference type="EC" id="6.1.1.1"/>
    </reaction>
</comment>
<dbReference type="CDD" id="cd00165">
    <property type="entry name" value="S4"/>
    <property type="match status" value="1"/>
</dbReference>
<keyword evidence="4 10" id="KW-0067">ATP-binding</keyword>
<dbReference type="CDD" id="cd00805">
    <property type="entry name" value="TyrRS_core"/>
    <property type="match status" value="1"/>
</dbReference>
<evidence type="ECO:0000256" key="2">
    <source>
        <dbReference type="ARBA" id="ARBA00022598"/>
    </source>
</evidence>
<dbReference type="EC" id="6.1.1.1" evidence="1 8"/>
<dbReference type="Gene3D" id="3.40.50.620">
    <property type="entry name" value="HUPs"/>
    <property type="match status" value="1"/>
</dbReference>
<evidence type="ECO:0000313" key="12">
    <source>
        <dbReference type="EMBL" id="MCA9390009.1"/>
    </source>
</evidence>
<evidence type="ECO:0000256" key="4">
    <source>
        <dbReference type="ARBA" id="ARBA00022840"/>
    </source>
</evidence>
<dbReference type="InterPro" id="IPR014729">
    <property type="entry name" value="Rossmann-like_a/b/a_fold"/>
</dbReference>
<name>A0A955RP99_UNCKA</name>
<dbReference type="PANTHER" id="PTHR11766:SF1">
    <property type="entry name" value="TYROSINE--TRNA LIGASE"/>
    <property type="match status" value="1"/>
</dbReference>